<name>A0A4R9LS15_9LEPT</name>
<gene>
    <name evidence="1" type="ORF">EHS11_02810</name>
</gene>
<accession>A0A4R9LS15</accession>
<reference evidence="1" key="1">
    <citation type="journal article" date="2019" name="PLoS Negl. Trop. Dis.">
        <title>Revisiting the worldwide diversity of Leptospira species in the environment.</title>
        <authorList>
            <person name="Vincent A.T."/>
            <person name="Schiettekatte O."/>
            <person name="Bourhy P."/>
            <person name="Veyrier F.J."/>
            <person name="Picardeau M."/>
        </authorList>
    </citation>
    <scope>NUCLEOTIDE SEQUENCE [LARGE SCALE GENOMIC DNA]</scope>
    <source>
        <strain evidence="1">201400974</strain>
    </source>
</reference>
<organism evidence="1 2">
    <name type="scientific">Leptospira ilyithenensis</name>
    <dbReference type="NCBI Taxonomy" id="2484901"/>
    <lineage>
        <taxon>Bacteria</taxon>
        <taxon>Pseudomonadati</taxon>
        <taxon>Spirochaetota</taxon>
        <taxon>Spirochaetia</taxon>
        <taxon>Leptospirales</taxon>
        <taxon>Leptospiraceae</taxon>
        <taxon>Leptospira</taxon>
    </lineage>
</organism>
<evidence type="ECO:0000313" key="1">
    <source>
        <dbReference type="EMBL" id="TGN14065.1"/>
    </source>
</evidence>
<keyword evidence="2" id="KW-1185">Reference proteome</keyword>
<proteinExistence type="predicted"/>
<dbReference type="AlphaFoldDB" id="A0A4R9LS15"/>
<evidence type="ECO:0000313" key="2">
    <source>
        <dbReference type="Proteomes" id="UP000298264"/>
    </source>
</evidence>
<dbReference type="Proteomes" id="UP000298264">
    <property type="component" value="Unassembled WGS sequence"/>
</dbReference>
<dbReference type="OrthoDB" id="4846903at2"/>
<protein>
    <submittedName>
        <fullName evidence="1">Uncharacterized protein</fullName>
    </submittedName>
</protein>
<sequence>MPDPKTIEFIQYHRPDLKSGDYNISVSHNIKIGANVSDSFSAQKSFSVRGDRFNINPSEIVACFPPQDSIGDFSNCLPHLVINKSTLPWERTSGTETDTSPWLAVILLDSTETPQIKIENIQISSMGWALESGETGTDYCQTLLIPKSLLESILPTEPEVNLLTHIRLVDTSNKANALQSGMQEFAVVVGNRLPLKGAANVSYLVSLENYFTTDSGTYYPSDANGLIRLVLLKTWDFTALSEEHTFKQIVSNLNRIPPVLRLPDMATNAQQMVQLGFVPIAHQLRQGDKTVSWYRGPCAPFSPVANTLSLPAGSSDELTIYDTKNGVLNVTYSSAWEIGRLLALQNNSFATALYQWKQTAKRQDILTEEQALISRALGDNSIPGGQTGLPASDALQIIGSWLGELSLLVGLPFSYLVPDEKMLPTESIRFFELDMNWIACLLDGAFSIGRSTSGDLSNDQKLTTLLHQTARQSALNLRSNLTDSSSIQDSTQTISGILLRSEAVSGWPNMEIHAYTIPQADANSLPSGEINILRMDHLSKDVLICIFNGEASQVDILLPSEGVHFGLDETTPFTKELRDPNGDLENNLTLTTIPFKTYPRVLDINTLATDINSLLGATGTFTSAQFGLQMVEGVDKISFLKSQGG</sequence>
<dbReference type="RefSeq" id="WP_135762905.1">
    <property type="nucleotide sequence ID" value="NZ_RQHV01000016.1"/>
</dbReference>
<dbReference type="EMBL" id="RQHV01000016">
    <property type="protein sequence ID" value="TGN14065.1"/>
    <property type="molecule type" value="Genomic_DNA"/>
</dbReference>
<comment type="caution">
    <text evidence="1">The sequence shown here is derived from an EMBL/GenBank/DDBJ whole genome shotgun (WGS) entry which is preliminary data.</text>
</comment>